<dbReference type="RefSeq" id="WP_066289971.1">
    <property type="nucleotide sequence ID" value="NZ_CP016761.1"/>
</dbReference>
<gene>
    <name evidence="1" type="ORF">ABE41_010865</name>
</gene>
<dbReference type="EMBL" id="CP016761">
    <property type="protein sequence ID" value="ANX12511.1"/>
    <property type="molecule type" value="Genomic_DNA"/>
</dbReference>
<dbReference type="OrthoDB" id="2678957at2"/>
<dbReference type="KEGG" id="far:ABE41_010865"/>
<accession>A0A1B1Z519</accession>
<evidence type="ECO:0000313" key="1">
    <source>
        <dbReference type="EMBL" id="ANX12511.1"/>
    </source>
</evidence>
<organism evidence="1 2">
    <name type="scientific">Fictibacillus arsenicus</name>
    <dbReference type="NCBI Taxonomy" id="255247"/>
    <lineage>
        <taxon>Bacteria</taxon>
        <taxon>Bacillati</taxon>
        <taxon>Bacillota</taxon>
        <taxon>Bacilli</taxon>
        <taxon>Bacillales</taxon>
        <taxon>Fictibacillaceae</taxon>
        <taxon>Fictibacillus</taxon>
    </lineage>
</organism>
<dbReference type="STRING" id="255247.ABE41_010865"/>
<proteinExistence type="predicted"/>
<protein>
    <submittedName>
        <fullName evidence="1">Uncharacterized protein</fullName>
    </submittedName>
</protein>
<name>A0A1B1Z519_9BACL</name>
<dbReference type="AlphaFoldDB" id="A0A1B1Z519"/>
<dbReference type="Proteomes" id="UP000077412">
    <property type="component" value="Chromosome"/>
</dbReference>
<sequence length="106" mass="12120">MNRANEISEKVISNYQKDEGMMIIIYAQWCVNNGLDPKAVYLKAYPEQGNNEYVMHMLEQTVTKEEAEDIANETLLQVLSLFGNEDLAFTVSKEIDALEAKKNDRT</sequence>
<evidence type="ECO:0000313" key="2">
    <source>
        <dbReference type="Proteomes" id="UP000077412"/>
    </source>
</evidence>
<keyword evidence="2" id="KW-1185">Reference proteome</keyword>
<reference evidence="1 2" key="1">
    <citation type="submission" date="2016-08" db="EMBL/GenBank/DDBJ databases">
        <title>Complete genome sequence of Fictibacillus arsenicus G25-54, a strain with toxicity to nematodes and a potential arsenic-resistance activity.</title>
        <authorList>
            <person name="Zheng Z."/>
        </authorList>
    </citation>
    <scope>NUCLEOTIDE SEQUENCE [LARGE SCALE GENOMIC DNA]</scope>
    <source>
        <strain evidence="1 2">G25-54</strain>
    </source>
</reference>